<protein>
    <submittedName>
        <fullName evidence="2">Cbb3-type cytochrome c oxidase subunit 3</fullName>
    </submittedName>
</protein>
<feature type="transmembrane region" description="Helical" evidence="1">
    <location>
        <begin position="13"/>
        <end position="34"/>
    </location>
</feature>
<gene>
    <name evidence="2" type="ORF">J3U87_14640</name>
</gene>
<keyword evidence="3" id="KW-1185">Reference proteome</keyword>
<proteinExistence type="predicted"/>
<dbReference type="RefSeq" id="WP_237383791.1">
    <property type="nucleotide sequence ID" value="NZ_CP071793.1"/>
</dbReference>
<reference evidence="2" key="1">
    <citation type="submission" date="2021-03" db="EMBL/GenBank/DDBJ databases">
        <title>Acanthopleuribacteraceae sp. M133.</title>
        <authorList>
            <person name="Wang G."/>
        </authorList>
    </citation>
    <scope>NUCLEOTIDE SEQUENCE</scope>
    <source>
        <strain evidence="2">M133</strain>
    </source>
</reference>
<keyword evidence="1" id="KW-1133">Transmembrane helix</keyword>
<evidence type="ECO:0000313" key="2">
    <source>
        <dbReference type="EMBL" id="QTD53688.1"/>
    </source>
</evidence>
<dbReference type="KEGG" id="scor:J3U87_14640"/>
<dbReference type="EMBL" id="CP071793">
    <property type="protein sequence ID" value="QTD53688.1"/>
    <property type="molecule type" value="Genomic_DNA"/>
</dbReference>
<dbReference type="Pfam" id="PF05545">
    <property type="entry name" value="FixQ"/>
    <property type="match status" value="1"/>
</dbReference>
<sequence length="64" mass="7408">MLKQIISQGNFEFWPQLSLVMFLVTFAGILFWVYRKNSGKHYDDMANMILEDDGPETEANHGRG</sequence>
<dbReference type="Proteomes" id="UP000663929">
    <property type="component" value="Chromosome"/>
</dbReference>
<keyword evidence="1" id="KW-0472">Membrane</keyword>
<dbReference type="InterPro" id="IPR008621">
    <property type="entry name" value="Cbb3-typ_cyt_oxidase_comp"/>
</dbReference>
<organism evidence="2 3">
    <name type="scientific">Sulfidibacter corallicola</name>
    <dbReference type="NCBI Taxonomy" id="2818388"/>
    <lineage>
        <taxon>Bacteria</taxon>
        <taxon>Pseudomonadati</taxon>
        <taxon>Acidobacteriota</taxon>
        <taxon>Holophagae</taxon>
        <taxon>Acanthopleuribacterales</taxon>
        <taxon>Acanthopleuribacteraceae</taxon>
        <taxon>Sulfidibacter</taxon>
    </lineage>
</organism>
<name>A0A8A4TWW6_SULCO</name>
<evidence type="ECO:0000256" key="1">
    <source>
        <dbReference type="SAM" id="Phobius"/>
    </source>
</evidence>
<keyword evidence="1" id="KW-0812">Transmembrane</keyword>
<evidence type="ECO:0000313" key="3">
    <source>
        <dbReference type="Proteomes" id="UP000663929"/>
    </source>
</evidence>
<accession>A0A8A4TWW6</accession>
<dbReference type="AlphaFoldDB" id="A0A8A4TWW6"/>